<keyword evidence="5" id="KW-0157">Chromophore</keyword>
<dbReference type="InterPro" id="IPR000700">
    <property type="entry name" value="PAS-assoc_C"/>
</dbReference>
<dbReference type="CDD" id="cd00130">
    <property type="entry name" value="PAS"/>
    <property type="match status" value="2"/>
</dbReference>
<name>A0A126X250_9CHLO</name>
<dbReference type="PROSITE" id="PS50113">
    <property type="entry name" value="PAC"/>
    <property type="match status" value="2"/>
</dbReference>
<organism evidence="18">
    <name type="scientific">Pyramimonas parkeae</name>
    <dbReference type="NCBI Taxonomy" id="36894"/>
    <lineage>
        <taxon>Eukaryota</taxon>
        <taxon>Viridiplantae</taxon>
        <taxon>Chlorophyta</taxon>
        <taxon>Pyramimonadophyceae</taxon>
        <taxon>Pyramimonadales</taxon>
        <taxon>Pyramimonadaceae</taxon>
        <taxon>Pyramimonas</taxon>
        <taxon>Pyramimonas subgen. Trichocystis</taxon>
    </lineage>
</organism>
<comment type="cofactor">
    <cofactor evidence="1">
        <name>FMN</name>
        <dbReference type="ChEBI" id="CHEBI:58210"/>
    </cofactor>
</comment>
<dbReference type="PROSITE" id="PS50112">
    <property type="entry name" value="PAS"/>
    <property type="match status" value="2"/>
</dbReference>
<dbReference type="InterPro" id="IPR035965">
    <property type="entry name" value="PAS-like_dom_sf"/>
</dbReference>
<feature type="domain" description="Protein kinase" evidence="15">
    <location>
        <begin position="430"/>
        <end position="733"/>
    </location>
</feature>
<accession>A0A126X250</accession>
<feature type="region of interest" description="Disordered" evidence="14">
    <location>
        <begin position="1"/>
        <end position="45"/>
    </location>
</feature>
<dbReference type="PANTHER" id="PTHR45637">
    <property type="entry name" value="FLIPPASE KINASE 1-RELATED"/>
    <property type="match status" value="1"/>
</dbReference>
<dbReference type="Gene3D" id="3.30.200.20">
    <property type="entry name" value="Phosphorylase Kinase, domain 1"/>
    <property type="match status" value="1"/>
</dbReference>
<dbReference type="Gene3D" id="1.10.510.10">
    <property type="entry name" value="Transferase(Phosphotransferase) domain 1"/>
    <property type="match status" value="2"/>
</dbReference>
<evidence type="ECO:0000259" key="15">
    <source>
        <dbReference type="PROSITE" id="PS50011"/>
    </source>
</evidence>
<dbReference type="PROSITE" id="PS00108">
    <property type="entry name" value="PROTEIN_KINASE_ST"/>
    <property type="match status" value="1"/>
</dbReference>
<keyword evidence="5" id="KW-0600">Photoreceptor protein</keyword>
<dbReference type="GO" id="GO:0007010">
    <property type="term" value="P:cytoskeleton organization"/>
    <property type="evidence" value="ECO:0007669"/>
    <property type="project" value="UniProtKB-ARBA"/>
</dbReference>
<keyword evidence="9" id="KW-0547">Nucleotide-binding</keyword>
<sequence>MSSHSGHEAEQRNRAGSSDSGAHISPSVSGASGSASTAVPRTNIHMPVPSAHKNLTLALAGLRHTFVVSDPMLPDTPIVFASEGFYEMTGYGPDEVLGHNCRFLQGPRTDQAEVDKIRVAVKEQKSVSVRLLNYRKDGTPFWNFLTVAPVKTADGTVAKYVGVQVDVSTRTEGAVDSAFADGHGLPLLVKYDIRHQQNITGPVNDIVSGVVEALPELSSAPPIPRSRAGLDLATTLERIQQNFVISDPSLPDCPIVFASESFLDLTEYSREEILGRNCRFLQGPGTDPRAVAEIREAISLGQECTVRLVNYTKSGRAFWNMFTLAPVRDANNDTWFYIGVQVNVNALEGVKFENLKSVAPGQVVRSEMASKAAAAQVLKSVKGMRAPRSSMWNTIMGASTPAKPHKLHDPKKALVDAVIRRDGGLLATHFKVVRKLGQGDVGSVHEVLLLGVDGATARLAIKRLNKHEMINRNKVHRVKVEEAVLNRVDHPFLPTMYAAFQTEKHLHFVLDLCTGGELYQLLLAQPNRRFAEHHALFFAAEVLLALQYLHLHGYIYRDLKPENILLTEQGHIVLTDFDLSFSGTPCAQLMWPQSGRAPFAYGRAGHAQRYHSVPNTHAGPVLIAEPEALANSFVGTEEYLSPEVVSSAGHDGRVDWWCLGIFIYELLYGCTPFKGPTRDNTFNNVMNKELQFPSEPEVSNDAKDLIRSLLVKDPEKRLGALGGAAEVRVHAWFQGLNLDLIREQEAPFPKSSRDNLQSTGLEKDDAQFDMF</sequence>
<feature type="compositionally biased region" description="Basic and acidic residues" evidence="14">
    <location>
        <begin position="1"/>
        <end position="13"/>
    </location>
</feature>
<dbReference type="EC" id="2.7.11.1" evidence="3"/>
<evidence type="ECO:0000256" key="2">
    <source>
        <dbReference type="ARBA" id="ARBA00009903"/>
    </source>
</evidence>
<dbReference type="NCBIfam" id="TIGR00229">
    <property type="entry name" value="sensory_box"/>
    <property type="match status" value="2"/>
</dbReference>
<keyword evidence="4" id="KW-0723">Serine/threonine-protein kinase</keyword>
<evidence type="ECO:0000259" key="17">
    <source>
        <dbReference type="PROSITE" id="PS50113"/>
    </source>
</evidence>
<keyword evidence="7" id="KW-0716">Sensory transduction</keyword>
<dbReference type="InterPro" id="IPR000719">
    <property type="entry name" value="Prot_kinase_dom"/>
</dbReference>
<evidence type="ECO:0000256" key="9">
    <source>
        <dbReference type="ARBA" id="ARBA00022741"/>
    </source>
</evidence>
<evidence type="ECO:0000256" key="1">
    <source>
        <dbReference type="ARBA" id="ARBA00001917"/>
    </source>
</evidence>
<dbReference type="Pfam" id="PF00069">
    <property type="entry name" value="Pkinase"/>
    <property type="match status" value="2"/>
</dbReference>
<feature type="domain" description="PAS" evidence="16">
    <location>
        <begin position="78"/>
        <end position="124"/>
    </location>
</feature>
<evidence type="ECO:0000256" key="7">
    <source>
        <dbReference type="ARBA" id="ARBA00022606"/>
    </source>
</evidence>
<comment type="catalytic activity">
    <reaction evidence="13">
        <text>L-seryl-[protein] + ATP = O-phospho-L-seryl-[protein] + ADP + H(+)</text>
        <dbReference type="Rhea" id="RHEA:17989"/>
        <dbReference type="Rhea" id="RHEA-COMP:9863"/>
        <dbReference type="Rhea" id="RHEA-COMP:11604"/>
        <dbReference type="ChEBI" id="CHEBI:15378"/>
        <dbReference type="ChEBI" id="CHEBI:29999"/>
        <dbReference type="ChEBI" id="CHEBI:30616"/>
        <dbReference type="ChEBI" id="CHEBI:83421"/>
        <dbReference type="ChEBI" id="CHEBI:456216"/>
        <dbReference type="EC" id="2.7.11.1"/>
    </reaction>
</comment>
<proteinExistence type="evidence at transcript level"/>
<evidence type="ECO:0000256" key="5">
    <source>
        <dbReference type="ARBA" id="ARBA00022543"/>
    </source>
</evidence>
<keyword evidence="10" id="KW-0418">Kinase</keyword>
<keyword evidence="11" id="KW-0067">ATP-binding</keyword>
<dbReference type="SUPFAM" id="SSF56112">
    <property type="entry name" value="Protein kinase-like (PK-like)"/>
    <property type="match status" value="1"/>
</dbReference>
<dbReference type="SMART" id="SM00091">
    <property type="entry name" value="PAS"/>
    <property type="match status" value="2"/>
</dbReference>
<dbReference type="PROSITE" id="PS50011">
    <property type="entry name" value="PROTEIN_KINASE_DOM"/>
    <property type="match status" value="1"/>
</dbReference>
<dbReference type="InterPro" id="IPR008271">
    <property type="entry name" value="Ser/Thr_kinase_AS"/>
</dbReference>
<comment type="catalytic activity">
    <reaction evidence="12">
        <text>L-threonyl-[protein] + ATP = O-phospho-L-threonyl-[protein] + ADP + H(+)</text>
        <dbReference type="Rhea" id="RHEA:46608"/>
        <dbReference type="Rhea" id="RHEA-COMP:11060"/>
        <dbReference type="Rhea" id="RHEA-COMP:11605"/>
        <dbReference type="ChEBI" id="CHEBI:15378"/>
        <dbReference type="ChEBI" id="CHEBI:30013"/>
        <dbReference type="ChEBI" id="CHEBI:30616"/>
        <dbReference type="ChEBI" id="CHEBI:61977"/>
        <dbReference type="ChEBI" id="CHEBI:456216"/>
        <dbReference type="EC" id="2.7.11.1"/>
    </reaction>
</comment>
<evidence type="ECO:0000313" key="18">
    <source>
        <dbReference type="EMBL" id="AML78749.1"/>
    </source>
</evidence>
<feature type="domain" description="PAS" evidence="16">
    <location>
        <begin position="228"/>
        <end position="301"/>
    </location>
</feature>
<evidence type="ECO:0000256" key="8">
    <source>
        <dbReference type="ARBA" id="ARBA00022679"/>
    </source>
</evidence>
<evidence type="ECO:0000256" key="6">
    <source>
        <dbReference type="ARBA" id="ARBA00022553"/>
    </source>
</evidence>
<evidence type="ECO:0000256" key="11">
    <source>
        <dbReference type="ARBA" id="ARBA00022840"/>
    </source>
</evidence>
<evidence type="ECO:0000256" key="10">
    <source>
        <dbReference type="ARBA" id="ARBA00022777"/>
    </source>
</evidence>
<dbReference type="EMBL" id="KU701089">
    <property type="protein sequence ID" value="AML78749.1"/>
    <property type="molecule type" value="mRNA"/>
</dbReference>
<dbReference type="SMART" id="SM00220">
    <property type="entry name" value="S_TKc"/>
    <property type="match status" value="1"/>
</dbReference>
<evidence type="ECO:0000256" key="12">
    <source>
        <dbReference type="ARBA" id="ARBA00047899"/>
    </source>
</evidence>
<dbReference type="SUPFAM" id="SSF55785">
    <property type="entry name" value="PYP-like sensor domain (PAS domain)"/>
    <property type="match status" value="2"/>
</dbReference>
<dbReference type="AlphaFoldDB" id="A0A126X250"/>
<evidence type="ECO:0000256" key="13">
    <source>
        <dbReference type="ARBA" id="ARBA00048679"/>
    </source>
</evidence>
<comment type="similarity">
    <text evidence="2">Belongs to the protein kinase superfamily. AGC Ser/Thr protein kinase family.</text>
</comment>
<evidence type="ECO:0000256" key="14">
    <source>
        <dbReference type="SAM" id="MobiDB-lite"/>
    </source>
</evidence>
<dbReference type="GO" id="GO:0004674">
    <property type="term" value="F:protein serine/threonine kinase activity"/>
    <property type="evidence" value="ECO:0007669"/>
    <property type="project" value="UniProtKB-KW"/>
</dbReference>
<dbReference type="InterPro" id="IPR000014">
    <property type="entry name" value="PAS"/>
</dbReference>
<evidence type="ECO:0000256" key="3">
    <source>
        <dbReference type="ARBA" id="ARBA00012513"/>
    </source>
</evidence>
<keyword evidence="6" id="KW-0597">Phosphoprotein</keyword>
<keyword evidence="5" id="KW-0675">Receptor</keyword>
<evidence type="ECO:0000259" key="16">
    <source>
        <dbReference type="PROSITE" id="PS50112"/>
    </source>
</evidence>
<dbReference type="GO" id="GO:0009882">
    <property type="term" value="F:blue light photoreceptor activity"/>
    <property type="evidence" value="ECO:0007669"/>
    <property type="project" value="UniProtKB-ARBA"/>
</dbReference>
<dbReference type="InterPro" id="IPR011009">
    <property type="entry name" value="Kinase-like_dom_sf"/>
</dbReference>
<evidence type="ECO:0000256" key="4">
    <source>
        <dbReference type="ARBA" id="ARBA00022527"/>
    </source>
</evidence>
<feature type="compositionally biased region" description="Low complexity" evidence="14">
    <location>
        <begin position="25"/>
        <end position="40"/>
    </location>
</feature>
<keyword evidence="8" id="KW-0808">Transferase</keyword>
<dbReference type="SMART" id="SM00086">
    <property type="entry name" value="PAC"/>
    <property type="match status" value="2"/>
</dbReference>
<dbReference type="GO" id="GO:0005524">
    <property type="term" value="F:ATP binding"/>
    <property type="evidence" value="ECO:0007669"/>
    <property type="project" value="UniProtKB-KW"/>
</dbReference>
<dbReference type="Pfam" id="PF13426">
    <property type="entry name" value="PAS_9"/>
    <property type="match status" value="2"/>
</dbReference>
<protein>
    <recommendedName>
        <fullName evidence="3">non-specific serine/threonine protein kinase</fullName>
        <ecNumber evidence="3">2.7.11.1</ecNumber>
    </recommendedName>
</protein>
<reference evidence="18" key="1">
    <citation type="journal article" date="2016" name="Proc. Natl. Acad. Sci. U.S.A.">
        <title>Functional and topological diversity of LOV domain photoreceptors.</title>
        <authorList>
            <person name="Glantz S.T."/>
            <person name="Carpenter E.J."/>
            <person name="Melkonian M."/>
            <person name="Gardner K.H."/>
            <person name="Boyden E.S."/>
            <person name="Wong G.K."/>
            <person name="Chow B.Y."/>
        </authorList>
    </citation>
    <scope>NUCLEOTIDE SEQUENCE</scope>
    <source>
        <strain evidence="18">TNAW_2008721</strain>
    </source>
</reference>
<dbReference type="Gene3D" id="3.30.450.20">
    <property type="entry name" value="PAS domain"/>
    <property type="match status" value="2"/>
</dbReference>
<feature type="domain" description="PAC" evidence="17">
    <location>
        <begin position="302"/>
        <end position="356"/>
    </location>
</feature>
<feature type="domain" description="PAC" evidence="17">
    <location>
        <begin position="125"/>
        <end position="179"/>
    </location>
</feature>
<dbReference type="InterPro" id="IPR001610">
    <property type="entry name" value="PAC"/>
</dbReference>
<dbReference type="CDD" id="cd05574">
    <property type="entry name" value="STKc_phototropin_like"/>
    <property type="match status" value="1"/>
</dbReference>
<dbReference type="FunFam" id="1.10.510.10:FF:000024">
    <property type="entry name" value="Probable serine/threonine-protein kinase cot-1"/>
    <property type="match status" value="1"/>
</dbReference>